<sequence length="130" mass="14820">MNETLYDRGLERRKATLGAEYVEGALSRATEFSKDFQSFITEYCWGKGWGDDRLDARTRSMLNIVMIAALNRMHEWELHFRGAIRNGVTRDELDALITHVTIYCGVPVGVECHRIANRVFAELAEKKPAA</sequence>
<gene>
    <name evidence="2" type="ORF">BSQ44_10030</name>
</gene>
<accession>A0A1L3SQH0</accession>
<dbReference type="AlphaFoldDB" id="A0A1L3SQH0"/>
<dbReference type="RefSeq" id="WP_072603581.1">
    <property type="nucleotide sequence ID" value="NZ_CP018171.1"/>
</dbReference>
<dbReference type="Gene3D" id="1.20.1290.10">
    <property type="entry name" value="AhpD-like"/>
    <property type="match status" value="1"/>
</dbReference>
<keyword evidence="3" id="KW-1185">Reference proteome</keyword>
<dbReference type="KEGG" id="meso:BSQ44_10030"/>
<dbReference type="OrthoDB" id="7507676at2"/>
<organism evidence="2 3">
    <name type="scientific">Aquibium oceanicum</name>
    <dbReference type="NCBI Taxonomy" id="1670800"/>
    <lineage>
        <taxon>Bacteria</taxon>
        <taxon>Pseudomonadati</taxon>
        <taxon>Pseudomonadota</taxon>
        <taxon>Alphaproteobacteria</taxon>
        <taxon>Hyphomicrobiales</taxon>
        <taxon>Phyllobacteriaceae</taxon>
        <taxon>Aquibium</taxon>
    </lineage>
</organism>
<proteinExistence type="predicted"/>
<dbReference type="GO" id="GO:0051920">
    <property type="term" value="F:peroxiredoxin activity"/>
    <property type="evidence" value="ECO:0007669"/>
    <property type="project" value="InterPro"/>
</dbReference>
<feature type="domain" description="Carboxymuconolactone decarboxylase-like" evidence="1">
    <location>
        <begin position="35"/>
        <end position="108"/>
    </location>
</feature>
<evidence type="ECO:0000313" key="3">
    <source>
        <dbReference type="Proteomes" id="UP000182840"/>
    </source>
</evidence>
<dbReference type="InterPro" id="IPR003779">
    <property type="entry name" value="CMD-like"/>
</dbReference>
<evidence type="ECO:0000313" key="2">
    <source>
        <dbReference type="EMBL" id="APH71667.1"/>
    </source>
</evidence>
<dbReference type="InterPro" id="IPR052512">
    <property type="entry name" value="4CMD/NDH-1_regulator"/>
</dbReference>
<dbReference type="PANTHER" id="PTHR33570">
    <property type="entry name" value="4-CARBOXYMUCONOLACTONE DECARBOXYLASE FAMILY PROTEIN"/>
    <property type="match status" value="1"/>
</dbReference>
<dbReference type="STRING" id="1670800.BSQ44_10030"/>
<dbReference type="Proteomes" id="UP000182840">
    <property type="component" value="Chromosome"/>
</dbReference>
<protein>
    <submittedName>
        <fullName evidence="2">4-carboxymuconolactone decarboxylase</fullName>
    </submittedName>
</protein>
<dbReference type="EMBL" id="CP018171">
    <property type="protein sequence ID" value="APH71667.1"/>
    <property type="molecule type" value="Genomic_DNA"/>
</dbReference>
<dbReference type="SUPFAM" id="SSF69118">
    <property type="entry name" value="AhpD-like"/>
    <property type="match status" value="1"/>
</dbReference>
<dbReference type="Pfam" id="PF02627">
    <property type="entry name" value="CMD"/>
    <property type="match status" value="1"/>
</dbReference>
<dbReference type="PANTHER" id="PTHR33570:SF2">
    <property type="entry name" value="CARBOXYMUCONOLACTONE DECARBOXYLASE-LIKE DOMAIN-CONTAINING PROTEIN"/>
    <property type="match status" value="1"/>
</dbReference>
<dbReference type="InterPro" id="IPR029032">
    <property type="entry name" value="AhpD-like"/>
</dbReference>
<evidence type="ECO:0000259" key="1">
    <source>
        <dbReference type="Pfam" id="PF02627"/>
    </source>
</evidence>
<name>A0A1L3SQH0_9HYPH</name>
<reference evidence="3" key="1">
    <citation type="submission" date="2016-11" db="EMBL/GenBank/DDBJ databases">
        <title>Mesorhizobium oceanicum sp. nov., isolated from deep seawater in South China Sea.</title>
        <authorList>
            <person name="Fu G.-Y."/>
        </authorList>
    </citation>
    <scope>NUCLEOTIDE SEQUENCE [LARGE SCALE GENOMIC DNA]</scope>
    <source>
        <strain evidence="3">B7</strain>
    </source>
</reference>